<dbReference type="AlphaFoldDB" id="A0A3S6QAV6"/>
<organism evidence="1">
    <name type="scientific">Klebsiella pneumoniae</name>
    <dbReference type="NCBI Taxonomy" id="573"/>
    <lineage>
        <taxon>Bacteria</taxon>
        <taxon>Pseudomonadati</taxon>
        <taxon>Pseudomonadota</taxon>
        <taxon>Gammaproteobacteria</taxon>
        <taxon>Enterobacterales</taxon>
        <taxon>Enterobacteriaceae</taxon>
        <taxon>Klebsiella/Raoultella group</taxon>
        <taxon>Klebsiella</taxon>
        <taxon>Klebsiella pneumoniae complex</taxon>
    </lineage>
</organism>
<proteinExistence type="predicted"/>
<geneLocation type="plasmid" evidence="1">
    <name>unnamed</name>
</geneLocation>
<evidence type="ECO:0000313" key="1">
    <source>
        <dbReference type="EMBL" id="AUG89437.1"/>
    </source>
</evidence>
<gene>
    <name evidence="1" type="ORF">CN549_0057</name>
</gene>
<reference evidence="1" key="1">
    <citation type="submission" date="2017-09" db="EMBL/GenBank/DDBJ databases">
        <title>Plasmid of Klebsiella pneumoniae 11492.</title>
        <authorList>
            <person name="Chen F."/>
            <person name="Jia X."/>
            <person name="Ma G."/>
            <person name="Zhou D."/>
            <person name="Zhan Z."/>
            <person name="Shen D."/>
        </authorList>
    </citation>
    <scope>NUCLEOTIDE SEQUENCE</scope>
    <source>
        <strain evidence="1">11492</strain>
        <plasmid evidence="1">unnamed</plasmid>
    </source>
</reference>
<sequence length="38" mass="4645">MHYHDCRMHTQLVIDCEVHHAYYSQYSLSFLQVKIGQY</sequence>
<name>A0A3S6QAV6_KLEPN</name>
<dbReference type="EMBL" id="MF993442">
    <property type="protein sequence ID" value="AUG89437.1"/>
    <property type="molecule type" value="Genomic_DNA"/>
</dbReference>
<keyword evidence="1" id="KW-0614">Plasmid</keyword>
<accession>A0A3S6QAV6</accession>
<protein>
    <submittedName>
        <fullName evidence="1">Uncharacterized protein</fullName>
    </submittedName>
</protein>